<organism evidence="1 2">
    <name type="scientific">Gossypium arboreum</name>
    <name type="common">Tree cotton</name>
    <name type="synonym">Gossypium nanking</name>
    <dbReference type="NCBI Taxonomy" id="29729"/>
    <lineage>
        <taxon>Eukaryota</taxon>
        <taxon>Viridiplantae</taxon>
        <taxon>Streptophyta</taxon>
        <taxon>Embryophyta</taxon>
        <taxon>Tracheophyta</taxon>
        <taxon>Spermatophyta</taxon>
        <taxon>Magnoliopsida</taxon>
        <taxon>eudicotyledons</taxon>
        <taxon>Gunneridae</taxon>
        <taxon>Pentapetalae</taxon>
        <taxon>rosids</taxon>
        <taxon>malvids</taxon>
        <taxon>Malvales</taxon>
        <taxon>Malvaceae</taxon>
        <taxon>Malvoideae</taxon>
        <taxon>Gossypium</taxon>
    </lineage>
</organism>
<evidence type="ECO:0000313" key="2">
    <source>
        <dbReference type="Proteomes" id="UP000032142"/>
    </source>
</evidence>
<name>A0A0B0P5Q8_GOSAR</name>
<proteinExistence type="predicted"/>
<sequence>MDQSAFFE</sequence>
<gene>
    <name evidence="1" type="ORF">F383_03480</name>
</gene>
<reference evidence="2" key="1">
    <citation type="submission" date="2014-09" db="EMBL/GenBank/DDBJ databases">
        <authorList>
            <person name="Mudge J."/>
            <person name="Ramaraj T."/>
            <person name="Lindquist I.E."/>
            <person name="Bharti A.K."/>
            <person name="Sundararajan A."/>
            <person name="Cameron C.T."/>
            <person name="Woodward J.E."/>
            <person name="May G.D."/>
            <person name="Brubaker C."/>
            <person name="Broadhvest J."/>
            <person name="Wilkins T.A."/>
        </authorList>
    </citation>
    <scope>NUCLEOTIDE SEQUENCE</scope>
    <source>
        <strain evidence="2">cv. AKA8401</strain>
    </source>
</reference>
<dbReference type="Proteomes" id="UP000032142">
    <property type="component" value="Unassembled WGS sequence"/>
</dbReference>
<protein>
    <submittedName>
        <fullName evidence="1">Uncharacterized protein</fullName>
    </submittedName>
</protein>
<accession>A0A0B0P5Q8</accession>
<keyword evidence="2" id="KW-1185">Reference proteome</keyword>
<dbReference type="EMBL" id="KN415509">
    <property type="protein sequence ID" value="KHG20355.1"/>
    <property type="molecule type" value="Genomic_DNA"/>
</dbReference>
<evidence type="ECO:0000313" key="1">
    <source>
        <dbReference type="EMBL" id="KHG20355.1"/>
    </source>
</evidence>